<dbReference type="EMBL" id="JXRQ01000015">
    <property type="protein sequence ID" value="KIL51340.1"/>
    <property type="molecule type" value="Genomic_DNA"/>
</dbReference>
<comment type="caution">
    <text evidence="3">The sequence shown here is derived from an EMBL/GenBank/DDBJ whole genome shotgun (WGS) entry which is preliminary data.</text>
</comment>
<keyword evidence="2" id="KW-1133">Transmembrane helix</keyword>
<dbReference type="RefSeq" id="WP_041121495.1">
    <property type="nucleotide sequence ID" value="NZ_JXRQ01000015.1"/>
</dbReference>
<protein>
    <submittedName>
        <fullName evidence="3">Uncharacterized protein</fullName>
    </submittedName>
</protein>
<accession>A0A0C2RM34</accession>
<dbReference type="Pfam" id="PF19893">
    <property type="entry name" value="DUF6366"/>
    <property type="match status" value="1"/>
</dbReference>
<dbReference type="AlphaFoldDB" id="A0A0C2RM34"/>
<name>A0A0C2RM34_9BACL</name>
<feature type="transmembrane region" description="Helical" evidence="2">
    <location>
        <begin position="48"/>
        <end position="66"/>
    </location>
</feature>
<keyword evidence="4" id="KW-1185">Reference proteome</keyword>
<keyword evidence="2" id="KW-0472">Membrane</keyword>
<reference evidence="3 4" key="1">
    <citation type="submission" date="2015-01" db="EMBL/GenBank/DDBJ databases">
        <title>Genome sequence of Jeotgalibacillus alimentarius.</title>
        <authorList>
            <person name="Goh K.M."/>
            <person name="Chan K.-G."/>
            <person name="Yaakop A.S."/>
            <person name="Ee R."/>
            <person name="Gan H.M."/>
            <person name="Chan C.S."/>
        </authorList>
    </citation>
    <scope>NUCLEOTIDE SEQUENCE [LARGE SCALE GENOMIC DNA]</scope>
    <source>
        <strain evidence="3 4">YKJ-13</strain>
    </source>
</reference>
<dbReference type="InterPro" id="IPR045946">
    <property type="entry name" value="DUF6366"/>
</dbReference>
<sequence>MKNESETPKEKREQLQREELNPKTNTMKTTVEEPSETPGRTGIGWKGYMVMLAVVIVAAVIYLLVLT</sequence>
<evidence type="ECO:0000313" key="3">
    <source>
        <dbReference type="EMBL" id="KIL51340.1"/>
    </source>
</evidence>
<dbReference type="PATRIC" id="fig|135826.4.peg.846"/>
<evidence type="ECO:0000313" key="4">
    <source>
        <dbReference type="Proteomes" id="UP000031950"/>
    </source>
</evidence>
<evidence type="ECO:0000256" key="2">
    <source>
        <dbReference type="SAM" id="Phobius"/>
    </source>
</evidence>
<organism evidence="3 4">
    <name type="scientific">Jeotgalibacillus alimentarius</name>
    <dbReference type="NCBI Taxonomy" id="135826"/>
    <lineage>
        <taxon>Bacteria</taxon>
        <taxon>Bacillati</taxon>
        <taxon>Bacillota</taxon>
        <taxon>Bacilli</taxon>
        <taxon>Bacillales</taxon>
        <taxon>Caryophanaceae</taxon>
        <taxon>Jeotgalibacillus</taxon>
    </lineage>
</organism>
<keyword evidence="2" id="KW-0812">Transmembrane</keyword>
<dbReference type="Proteomes" id="UP000031950">
    <property type="component" value="Unassembled WGS sequence"/>
</dbReference>
<feature type="compositionally biased region" description="Basic and acidic residues" evidence="1">
    <location>
        <begin position="1"/>
        <end position="21"/>
    </location>
</feature>
<dbReference type="STRING" id="135826.KP77_08520"/>
<proteinExistence type="predicted"/>
<gene>
    <name evidence="3" type="ORF">KP77_08520</name>
</gene>
<feature type="region of interest" description="Disordered" evidence="1">
    <location>
        <begin position="1"/>
        <end position="39"/>
    </location>
</feature>
<evidence type="ECO:0000256" key="1">
    <source>
        <dbReference type="SAM" id="MobiDB-lite"/>
    </source>
</evidence>